<feature type="compositionally biased region" description="Gly residues" evidence="4">
    <location>
        <begin position="671"/>
        <end position="684"/>
    </location>
</feature>
<proteinExistence type="predicted"/>
<dbReference type="PANTHER" id="PTHR19303:SF16">
    <property type="entry name" value="JERKY PROTEIN HOMOLOG-LIKE"/>
    <property type="match status" value="1"/>
</dbReference>
<dbReference type="AlphaFoldDB" id="A0AAJ7TWU6"/>
<feature type="domain" description="HTH CENPB-type" evidence="5">
    <location>
        <begin position="236"/>
        <end position="308"/>
    </location>
</feature>
<dbReference type="SMART" id="SM00674">
    <property type="entry name" value="CENPB"/>
    <property type="match status" value="1"/>
</dbReference>
<sequence>MMERSCVGDHGGETTNGSEPSQGMAERGVAGTEYLDMRSGGGRKGKRNTEGHGASWDDRWLRQCKQEEDFAVASGTMSEPGHTEEEECGAACGYSESYMGESWLKRETLDPGQEGEYGIAGETAGETAGNMTSETPSQSWGEVEVTLEDSSGDEMNSGKRKQAYLTPGASPLLRKRIVLSLETKLRILRRLEKGETAKQLALEFNLGHRTIYDIKKAKEKLWRLNKVLDVDTGLSYMKVIRESRFPQLEEAVYKWFRQHRAMGLPITSSMLIEQARHFHEHLGLTEPFAASAGWLRNFKRRYCIGELGVSGMDLGRESFVSTLAHAKEDLANPLVRVRMGGAFPAPYPQVVVEKVSDDAAEALAARESFMKFLEEQGLSPQQVYAATETGLYWKSLPARTAAGNCRVGRDRIALLLCASAAGTHRLPLAVVGRAAHPRVFRNLDVSLLPVHYYNHRRAWVTTDIFRRWFRERFVPEVTQNLEVLGLPPKAVLLLDNSPAHPDDGSLCCGDITVFYLPPNLAPALKPLEQGAVGHLKVLYRREVARGMALGVDADLQSYWKDFTVKHALYTVAAAWDAVHERTLQRCWRKLWPRAWGVAEPGIPDLAVGGEAAGEAHGEGTRGVQEDEEGLSVRSFVQVLRAVPGCDRVRESDVAEWLEVDAADPGRAPLGSGAGGRGADGGGDASDGDNSEQEEETVPVSRITHKEAVRVLSRAIEYAQEQADTDHSEVYLLMALRDQALKKHKQHACQRVLGYAVPPPAAPSTLRQ</sequence>
<dbReference type="Gene3D" id="1.10.10.60">
    <property type="entry name" value="Homeodomain-like"/>
    <property type="match status" value="2"/>
</dbReference>
<evidence type="ECO:0000259" key="5">
    <source>
        <dbReference type="PROSITE" id="PS51253"/>
    </source>
</evidence>
<dbReference type="InterPro" id="IPR050863">
    <property type="entry name" value="CenT-Element_Derived"/>
</dbReference>
<dbReference type="KEGG" id="pmrn:116951240"/>
<organism evidence="6 8">
    <name type="scientific">Petromyzon marinus</name>
    <name type="common">Sea lamprey</name>
    <dbReference type="NCBI Taxonomy" id="7757"/>
    <lineage>
        <taxon>Eukaryota</taxon>
        <taxon>Metazoa</taxon>
        <taxon>Chordata</taxon>
        <taxon>Craniata</taxon>
        <taxon>Vertebrata</taxon>
        <taxon>Cyclostomata</taxon>
        <taxon>Hyperoartia</taxon>
        <taxon>Petromyzontiformes</taxon>
        <taxon>Petromyzontidae</taxon>
        <taxon>Petromyzon</taxon>
    </lineage>
</organism>
<evidence type="ECO:0000313" key="8">
    <source>
        <dbReference type="RefSeq" id="XP_032825628.1"/>
    </source>
</evidence>
<dbReference type="InterPro" id="IPR009057">
    <property type="entry name" value="Homeodomain-like_sf"/>
</dbReference>
<keyword evidence="2" id="KW-0238">DNA-binding</keyword>
<reference evidence="7 8" key="1">
    <citation type="submission" date="2025-04" db="UniProtKB">
        <authorList>
            <consortium name="RefSeq"/>
        </authorList>
    </citation>
    <scope>IDENTIFICATION</scope>
    <source>
        <tissue evidence="7 8">Sperm</tissue>
    </source>
</reference>
<name>A0AAJ7TWU6_PETMA</name>
<evidence type="ECO:0000256" key="3">
    <source>
        <dbReference type="ARBA" id="ARBA00023242"/>
    </source>
</evidence>
<dbReference type="PROSITE" id="PS51253">
    <property type="entry name" value="HTH_CENPB"/>
    <property type="match status" value="1"/>
</dbReference>
<dbReference type="InterPro" id="IPR004875">
    <property type="entry name" value="DDE_SF_endonuclease_dom"/>
</dbReference>
<protein>
    <submittedName>
        <fullName evidence="7 8">Jerky protein homolog-like</fullName>
    </submittedName>
</protein>
<feature type="region of interest" description="Disordered" evidence="4">
    <location>
        <begin position="1"/>
        <end position="54"/>
    </location>
</feature>
<evidence type="ECO:0000313" key="6">
    <source>
        <dbReference type="Proteomes" id="UP001318040"/>
    </source>
</evidence>
<dbReference type="Proteomes" id="UP001318040">
    <property type="component" value="Chromosome 42"/>
</dbReference>
<dbReference type="Pfam" id="PF04218">
    <property type="entry name" value="CENP-B_N"/>
    <property type="match status" value="1"/>
</dbReference>
<accession>A0AAJ7TWU6</accession>
<keyword evidence="6" id="KW-1185">Reference proteome</keyword>
<keyword evidence="3" id="KW-0539">Nucleus</keyword>
<dbReference type="Pfam" id="PF03221">
    <property type="entry name" value="HTH_Tnp_Tc5"/>
    <property type="match status" value="1"/>
</dbReference>
<dbReference type="GO" id="GO:0003677">
    <property type="term" value="F:DNA binding"/>
    <property type="evidence" value="ECO:0007669"/>
    <property type="project" value="UniProtKB-KW"/>
</dbReference>
<evidence type="ECO:0000313" key="7">
    <source>
        <dbReference type="RefSeq" id="XP_032825627.1"/>
    </source>
</evidence>
<dbReference type="SUPFAM" id="SSF46689">
    <property type="entry name" value="Homeodomain-like"/>
    <property type="match status" value="2"/>
</dbReference>
<dbReference type="GO" id="GO:0005634">
    <property type="term" value="C:nucleus"/>
    <property type="evidence" value="ECO:0007669"/>
    <property type="project" value="UniProtKB-SubCell"/>
</dbReference>
<evidence type="ECO:0000256" key="1">
    <source>
        <dbReference type="ARBA" id="ARBA00004123"/>
    </source>
</evidence>
<dbReference type="InterPro" id="IPR007889">
    <property type="entry name" value="HTH_Psq"/>
</dbReference>
<evidence type="ECO:0000256" key="2">
    <source>
        <dbReference type="ARBA" id="ARBA00023125"/>
    </source>
</evidence>
<feature type="compositionally biased region" description="Basic and acidic residues" evidence="4">
    <location>
        <begin position="1"/>
        <end position="12"/>
    </location>
</feature>
<dbReference type="PANTHER" id="PTHR19303">
    <property type="entry name" value="TRANSPOSON"/>
    <property type="match status" value="1"/>
</dbReference>
<dbReference type="InterPro" id="IPR006600">
    <property type="entry name" value="HTH_CenpB_DNA-bd_dom"/>
</dbReference>
<gene>
    <name evidence="7 8" type="primary">LOC116951240</name>
</gene>
<dbReference type="Pfam" id="PF03184">
    <property type="entry name" value="DDE_1"/>
    <property type="match status" value="1"/>
</dbReference>
<feature type="compositionally biased region" description="Acidic residues" evidence="4">
    <location>
        <begin position="685"/>
        <end position="696"/>
    </location>
</feature>
<dbReference type="RefSeq" id="XP_032825627.1">
    <property type="nucleotide sequence ID" value="XM_032969736.1"/>
</dbReference>
<comment type="subcellular location">
    <subcellularLocation>
        <location evidence="1">Nucleus</location>
    </subcellularLocation>
</comment>
<feature type="region of interest" description="Disordered" evidence="4">
    <location>
        <begin position="663"/>
        <end position="699"/>
    </location>
</feature>
<dbReference type="RefSeq" id="XP_032825628.1">
    <property type="nucleotide sequence ID" value="XM_032969737.1"/>
</dbReference>
<evidence type="ECO:0000256" key="4">
    <source>
        <dbReference type="SAM" id="MobiDB-lite"/>
    </source>
</evidence>